<evidence type="ECO:0000313" key="1">
    <source>
        <dbReference type="EMBL" id="AHC32574.1"/>
    </source>
</evidence>
<evidence type="ECO:0000313" key="2">
    <source>
        <dbReference type="Proteomes" id="UP000018725"/>
    </source>
</evidence>
<gene>
    <name evidence="1" type="ORF">U771_00030</name>
</gene>
<protein>
    <submittedName>
        <fullName evidence="1">Uncharacterized protein</fullName>
    </submittedName>
</protein>
<organism evidence="1 2">
    <name type="scientific">Pseudomonas gorinensis</name>
    <dbReference type="NCBI Taxonomy" id="3240790"/>
    <lineage>
        <taxon>Bacteria</taxon>
        <taxon>Pseudomonadati</taxon>
        <taxon>Pseudomonadota</taxon>
        <taxon>Gammaproteobacteria</taxon>
        <taxon>Pseudomonadales</taxon>
        <taxon>Pseudomonadaceae</taxon>
        <taxon>Pseudomonas</taxon>
    </lineage>
</organism>
<reference evidence="1 2" key="1">
    <citation type="journal article" date="2014" name="Genome Announc.">
        <title>Complete Genome Sequence of Pseudomonas sp. Strain TKP, Isolated from a gamma-Hexachlorocyclohexane-Degrading Mixed Culture.</title>
        <authorList>
            <person name="Ohtsubo Y."/>
            <person name="Kishida K."/>
            <person name="Sato T."/>
            <person name="Tabata M."/>
            <person name="Kawasumi T."/>
            <person name="Ogura Y."/>
            <person name="Hayashi T."/>
            <person name="Tsuda M."/>
            <person name="Nagata Y."/>
        </authorList>
    </citation>
    <scope>NUCLEOTIDE SEQUENCE [LARGE SCALE GENOMIC DNA]</scope>
    <source>
        <strain evidence="1 2">TKP</strain>
    </source>
</reference>
<proteinExistence type="predicted"/>
<dbReference type="Proteomes" id="UP000018725">
    <property type="component" value="Chromosome"/>
</dbReference>
<sequence length="155" mass="18136">MRLHFKPPLAPIREENLYVWVIFEVALERWNTFLTGLRDLADDRRRQLKKPKKSAFELGLPGHRLFIFERWEVAAVMVGPPRDHLSYCHETPPKISKRAPTLRQKIKAQGGRSEAFRQATLCRRVTSLRSKKWERIDSRFEKADIAGSEDASLLR</sequence>
<accession>A0ACA7NY32</accession>
<name>A0ACA7NY32_9PSED</name>
<dbReference type="EMBL" id="CP006852">
    <property type="protein sequence ID" value="AHC32574.1"/>
    <property type="molecule type" value="Genomic_DNA"/>
</dbReference>
<keyword evidence="2" id="KW-1185">Reference proteome</keyword>